<dbReference type="Proteomes" id="UP000610966">
    <property type="component" value="Unassembled WGS sequence"/>
</dbReference>
<protein>
    <recommendedName>
        <fullName evidence="3">Secreted protein</fullName>
    </recommendedName>
</protein>
<evidence type="ECO:0000313" key="1">
    <source>
        <dbReference type="EMBL" id="GIH72833.1"/>
    </source>
</evidence>
<proteinExistence type="predicted"/>
<evidence type="ECO:0008006" key="3">
    <source>
        <dbReference type="Google" id="ProtNLM"/>
    </source>
</evidence>
<comment type="caution">
    <text evidence="1">The sequence shown here is derived from an EMBL/GenBank/DDBJ whole genome shotgun (WGS) entry which is preliminary data.</text>
</comment>
<organism evidence="1 2">
    <name type="scientific">Sphaerimonospora thailandensis</name>
    <dbReference type="NCBI Taxonomy" id="795644"/>
    <lineage>
        <taxon>Bacteria</taxon>
        <taxon>Bacillati</taxon>
        <taxon>Actinomycetota</taxon>
        <taxon>Actinomycetes</taxon>
        <taxon>Streptosporangiales</taxon>
        <taxon>Streptosporangiaceae</taxon>
        <taxon>Sphaerimonospora</taxon>
    </lineage>
</organism>
<name>A0A8J3RD53_9ACTN</name>
<gene>
    <name evidence="1" type="ORF">Mth01_50860</name>
</gene>
<dbReference type="EMBL" id="BOOG01000063">
    <property type="protein sequence ID" value="GIH72833.1"/>
    <property type="molecule type" value="Genomic_DNA"/>
</dbReference>
<evidence type="ECO:0000313" key="2">
    <source>
        <dbReference type="Proteomes" id="UP000610966"/>
    </source>
</evidence>
<dbReference type="Pfam" id="PF18143">
    <property type="entry name" value="HAD_SAK_2"/>
    <property type="match status" value="1"/>
</dbReference>
<accession>A0A8J3RD53</accession>
<keyword evidence="2" id="KW-1185">Reference proteome</keyword>
<dbReference type="RefSeq" id="WP_204018479.1">
    <property type="nucleotide sequence ID" value="NZ_BOOG01000063.1"/>
</dbReference>
<dbReference type="AlphaFoldDB" id="A0A8J3RD53"/>
<reference evidence="1" key="1">
    <citation type="submission" date="2021-01" db="EMBL/GenBank/DDBJ databases">
        <title>Whole genome shotgun sequence of Sphaerimonospora thailandensis NBRC 107569.</title>
        <authorList>
            <person name="Komaki H."/>
            <person name="Tamura T."/>
        </authorList>
    </citation>
    <scope>NUCLEOTIDE SEQUENCE</scope>
    <source>
        <strain evidence="1">NBRC 107569</strain>
    </source>
</reference>
<sequence length="188" mass="20558">MPTIYLLIDIDGVLIPFPQADGSSPATHERHMVVPTDYDPATPVPIWLNPAHGLMLRELIDELPLTPVWCTSWRGDASTLIGPKLGLPPFPHVELGRPAITSSHPNGYLWKRDPVAAWLGTAPAAWIDDDFTPADHAWAVHRTMAGASTLLVQPAPRVGLQPDHLEMIRTWAETLADRPLSDPSSQPA</sequence>